<protein>
    <recommendedName>
        <fullName evidence="5">Epoxide hydrolase N-terminal domain-containing protein</fullName>
    </recommendedName>
</protein>
<accession>A0A4P7NT66</accession>
<keyword evidence="3" id="KW-0378">Hydrolase</keyword>
<dbReference type="EMBL" id="CP034210">
    <property type="protein sequence ID" value="QBZ65552.1"/>
    <property type="molecule type" value="Genomic_DNA"/>
</dbReference>
<evidence type="ECO:0000256" key="2">
    <source>
        <dbReference type="ARBA" id="ARBA00022797"/>
    </source>
</evidence>
<dbReference type="Proteomes" id="UP000294847">
    <property type="component" value="Chromosome 7"/>
</dbReference>
<dbReference type="InterPro" id="IPR010497">
    <property type="entry name" value="Epoxide_hydro_N"/>
</dbReference>
<keyword evidence="2" id="KW-0058">Aromatic hydrocarbons catabolism</keyword>
<evidence type="ECO:0000256" key="3">
    <source>
        <dbReference type="ARBA" id="ARBA00022801"/>
    </source>
</evidence>
<evidence type="ECO:0000313" key="6">
    <source>
        <dbReference type="EMBL" id="QBZ65552.1"/>
    </source>
</evidence>
<evidence type="ECO:0000256" key="4">
    <source>
        <dbReference type="PIRSR" id="PIRSR001112-1"/>
    </source>
</evidence>
<evidence type="ECO:0000313" key="7">
    <source>
        <dbReference type="Proteomes" id="UP000294847"/>
    </source>
</evidence>
<gene>
    <name evidence="6" type="ORF">PoMZ_12514</name>
</gene>
<dbReference type="InterPro" id="IPR016292">
    <property type="entry name" value="Epoxide_hydrolase"/>
</dbReference>
<dbReference type="PANTHER" id="PTHR21661">
    <property type="entry name" value="EPOXIDE HYDROLASE 1-RELATED"/>
    <property type="match status" value="1"/>
</dbReference>
<comment type="similarity">
    <text evidence="1">Belongs to the peptidase S33 family.</text>
</comment>
<dbReference type="InterPro" id="IPR000639">
    <property type="entry name" value="Epox_hydrolase-like"/>
</dbReference>
<feature type="active site" description="Proton donor" evidence="4">
    <location>
        <position position="374"/>
    </location>
</feature>
<dbReference type="PRINTS" id="PR00412">
    <property type="entry name" value="EPOXHYDRLASE"/>
</dbReference>
<dbReference type="Pfam" id="PF06441">
    <property type="entry name" value="EHN"/>
    <property type="match status" value="1"/>
</dbReference>
<dbReference type="PANTHER" id="PTHR21661:SF35">
    <property type="entry name" value="EPOXIDE HYDROLASE"/>
    <property type="match status" value="1"/>
</dbReference>
<evidence type="ECO:0000259" key="5">
    <source>
        <dbReference type="Pfam" id="PF06441"/>
    </source>
</evidence>
<dbReference type="GO" id="GO:0097176">
    <property type="term" value="P:epoxide metabolic process"/>
    <property type="evidence" value="ECO:0007669"/>
    <property type="project" value="TreeGrafter"/>
</dbReference>
<dbReference type="Gene3D" id="3.40.50.1820">
    <property type="entry name" value="alpha/beta hydrolase"/>
    <property type="match status" value="1"/>
</dbReference>
<organism evidence="6 7">
    <name type="scientific">Pyricularia oryzae</name>
    <name type="common">Rice blast fungus</name>
    <name type="synonym">Magnaporthe oryzae</name>
    <dbReference type="NCBI Taxonomy" id="318829"/>
    <lineage>
        <taxon>Eukaryota</taxon>
        <taxon>Fungi</taxon>
        <taxon>Dikarya</taxon>
        <taxon>Ascomycota</taxon>
        <taxon>Pezizomycotina</taxon>
        <taxon>Sordariomycetes</taxon>
        <taxon>Sordariomycetidae</taxon>
        <taxon>Magnaporthales</taxon>
        <taxon>Pyriculariaceae</taxon>
        <taxon>Pyricularia</taxon>
    </lineage>
</organism>
<name>A0A4P7NT66_PYROR</name>
<dbReference type="GO" id="GO:0004301">
    <property type="term" value="F:epoxide hydrolase activity"/>
    <property type="evidence" value="ECO:0007669"/>
    <property type="project" value="TreeGrafter"/>
</dbReference>
<evidence type="ECO:0000256" key="1">
    <source>
        <dbReference type="ARBA" id="ARBA00010088"/>
    </source>
</evidence>
<dbReference type="SUPFAM" id="SSF53474">
    <property type="entry name" value="alpha/beta-Hydrolases"/>
    <property type="match status" value="1"/>
</dbReference>
<reference evidence="6 7" key="1">
    <citation type="journal article" date="2019" name="Mol. Biol. Evol.">
        <title>Blast fungal genomes show frequent chromosomal changes, gene gains and losses, and effector gene turnover.</title>
        <authorList>
            <person name="Gomez Luciano L.B."/>
            <person name="Jason Tsai I."/>
            <person name="Chuma I."/>
            <person name="Tosa Y."/>
            <person name="Chen Y.H."/>
            <person name="Li J.Y."/>
            <person name="Li M.Y."/>
            <person name="Jade Lu M.Y."/>
            <person name="Nakayashiki H."/>
            <person name="Li W.H."/>
        </authorList>
    </citation>
    <scope>NUCLEOTIDE SEQUENCE [LARGE SCALE GENOMIC DNA]</scope>
    <source>
        <strain evidence="6">MZ5-1-6</strain>
    </source>
</reference>
<feature type="domain" description="Epoxide hydrolase N-terminal" evidence="5">
    <location>
        <begin position="3"/>
        <end position="113"/>
    </location>
</feature>
<dbReference type="AlphaFoldDB" id="A0A4P7NT66"/>
<dbReference type="PIRSF" id="PIRSF001112">
    <property type="entry name" value="Epoxide_hydrolase"/>
    <property type="match status" value="1"/>
</dbReference>
<proteinExistence type="inferred from homology"/>
<feature type="active site" description="Proton donor" evidence="4">
    <location>
        <position position="314"/>
    </location>
</feature>
<feature type="active site" description="Nucleophile" evidence="4">
    <location>
        <position position="181"/>
    </location>
</feature>
<sequence length="409" mass="45617">MSVTPYKINVPGDKITRLKQKLAAAELPDELEDAGWDMGSPLADVKRLAKYWRDEFDWRQAEAELNQMPQFTTTMQIEGFDPIELHFVHAKSSRPNAVPLLFCHGWPGSFEEVSKLLPLLVDGGGSDDKPAFDVVAPSLPGFGFSSGVKKRGFSVMEMAEVSNKLMTEVLGYDQYVTQGGDLGYFVTRCMGYSFPEHCRASHYNVAGPQPPSETYFPELYKQDQAAPRTQAELEGLARSEWFQKEGSGYRMLHMSKPQTPGYALTDSPVGLLAWIYEKLHDWSDGCPFTDYDVCKWVSIYWFSRAGPAASLRIYYEMAHETRPVSSGTITFATYLEGVKLGFGLFPKDLAVLPLLWNKTLGDVVLNKLHESGGHFASFERPQELAADLYEMFGQGGAAYAVVKGRTGYA</sequence>
<dbReference type="InterPro" id="IPR029058">
    <property type="entry name" value="AB_hydrolase_fold"/>
</dbReference>